<evidence type="ECO:0000259" key="4">
    <source>
        <dbReference type="Pfam" id="PF01551"/>
    </source>
</evidence>
<feature type="region of interest" description="Disordered" evidence="2">
    <location>
        <begin position="209"/>
        <end position="241"/>
    </location>
</feature>
<evidence type="ECO:0000256" key="3">
    <source>
        <dbReference type="SAM" id="Phobius"/>
    </source>
</evidence>
<dbReference type="PANTHER" id="PTHR21666">
    <property type="entry name" value="PEPTIDASE-RELATED"/>
    <property type="match status" value="1"/>
</dbReference>
<comment type="caution">
    <text evidence="5">The sequence shown here is derived from an EMBL/GenBank/DDBJ whole genome shotgun (WGS) entry which is preliminary data.</text>
</comment>
<keyword evidence="6" id="KW-1185">Reference proteome</keyword>
<gene>
    <name evidence="5" type="ORF">OUY24_08740</name>
</gene>
<feature type="compositionally biased region" description="Basic residues" evidence="2">
    <location>
        <begin position="311"/>
        <end position="321"/>
    </location>
</feature>
<dbReference type="Gene3D" id="2.70.70.10">
    <property type="entry name" value="Glucose Permease (Domain IIA)"/>
    <property type="match status" value="1"/>
</dbReference>
<keyword evidence="1" id="KW-0732">Signal</keyword>
<protein>
    <submittedName>
        <fullName evidence="5">Peptidoglycan DD-metalloendopeptidase family protein</fullName>
    </submittedName>
</protein>
<dbReference type="InterPro" id="IPR016047">
    <property type="entry name" value="M23ase_b-sheet_dom"/>
</dbReference>
<evidence type="ECO:0000313" key="5">
    <source>
        <dbReference type="EMBL" id="MDA0640703.1"/>
    </source>
</evidence>
<dbReference type="Proteomes" id="UP001212498">
    <property type="component" value="Unassembled WGS sequence"/>
</dbReference>
<dbReference type="Pfam" id="PF01551">
    <property type="entry name" value="Peptidase_M23"/>
    <property type="match status" value="1"/>
</dbReference>
<evidence type="ECO:0000256" key="1">
    <source>
        <dbReference type="ARBA" id="ARBA00022729"/>
    </source>
</evidence>
<dbReference type="RefSeq" id="WP_271275894.1">
    <property type="nucleotide sequence ID" value="NZ_BAABFD010000003.1"/>
</dbReference>
<evidence type="ECO:0000313" key="6">
    <source>
        <dbReference type="Proteomes" id="UP001212498"/>
    </source>
</evidence>
<proteinExistence type="predicted"/>
<dbReference type="EMBL" id="JAPNUD010000016">
    <property type="protein sequence ID" value="MDA0640703.1"/>
    <property type="molecule type" value="Genomic_DNA"/>
</dbReference>
<feature type="compositionally biased region" description="Pro residues" evidence="2">
    <location>
        <begin position="1"/>
        <end position="11"/>
    </location>
</feature>
<accession>A0ABT4STX1</accession>
<feature type="region of interest" description="Disordered" evidence="2">
    <location>
        <begin position="1"/>
        <end position="50"/>
    </location>
</feature>
<feature type="domain" description="M23ase beta-sheet core" evidence="4">
    <location>
        <begin position="90"/>
        <end position="183"/>
    </location>
</feature>
<feature type="compositionally biased region" description="Polar residues" evidence="2">
    <location>
        <begin position="258"/>
        <end position="269"/>
    </location>
</feature>
<dbReference type="InterPro" id="IPR011055">
    <property type="entry name" value="Dup_hybrid_motif"/>
</dbReference>
<reference evidence="5 6" key="1">
    <citation type="submission" date="2022-11" db="EMBL/GenBank/DDBJ databases">
        <title>Nonomuraea corallina sp. nov., a new species of the genus Nonomuraea isolated from sea side sediment in Thai sea.</title>
        <authorList>
            <person name="Ngamcharungchit C."/>
            <person name="Matsumoto A."/>
            <person name="Suriyachadkun C."/>
            <person name="Panbangred W."/>
            <person name="Inahashi Y."/>
            <person name="Intra B."/>
        </authorList>
    </citation>
    <scope>NUCLEOTIDE SEQUENCE [LARGE SCALE GENOMIC DNA]</scope>
    <source>
        <strain evidence="5 6">DSM 43553</strain>
    </source>
</reference>
<dbReference type="PANTHER" id="PTHR21666:SF289">
    <property type="entry name" value="L-ALA--D-GLU ENDOPEPTIDASE"/>
    <property type="match status" value="1"/>
</dbReference>
<keyword evidence="3" id="KW-0812">Transmembrane</keyword>
<feature type="region of interest" description="Disordered" evidence="2">
    <location>
        <begin position="311"/>
        <end position="345"/>
    </location>
</feature>
<keyword evidence="3" id="KW-0472">Membrane</keyword>
<dbReference type="SUPFAM" id="SSF51261">
    <property type="entry name" value="Duplicated hybrid motif"/>
    <property type="match status" value="1"/>
</dbReference>
<evidence type="ECO:0000256" key="2">
    <source>
        <dbReference type="SAM" id="MobiDB-lite"/>
    </source>
</evidence>
<feature type="transmembrane region" description="Helical" evidence="3">
    <location>
        <begin position="288"/>
        <end position="306"/>
    </location>
</feature>
<keyword evidence="3" id="KW-1133">Transmembrane helix</keyword>
<dbReference type="InterPro" id="IPR050570">
    <property type="entry name" value="Cell_wall_metabolism_enzyme"/>
</dbReference>
<name>A0ABT4STX1_9ACTN</name>
<organism evidence="5 6">
    <name type="scientific">Nonomuraea ferruginea</name>
    <dbReference type="NCBI Taxonomy" id="46174"/>
    <lineage>
        <taxon>Bacteria</taxon>
        <taxon>Bacillati</taxon>
        <taxon>Actinomycetota</taxon>
        <taxon>Actinomycetes</taxon>
        <taxon>Streptosporangiales</taxon>
        <taxon>Streptosporangiaceae</taxon>
        <taxon>Nonomuraea</taxon>
    </lineage>
</organism>
<sequence length="345" mass="35440">MPRGARPPLPAPIRAGTLLAPPPAATRTARPLTEPSATHRTGIPFRTPSAARGTGALFAAPAGNAWRWPLDGIPEILRRFSPPPARWLAGHRGVDLAAPPAAPVLAAGAGSVGFAGSVAGRGVVTVNHAGGLRTTYLPVTPAVRPGDPVSAGDLLGALAPAPPHCLESCLHWGLRDGLTYLDPLLLLTGTRIRLLPYWESEPATAIPAQMPPPVTAASAQLPPPATATSARLPPPATAASAQLPPQVTAISAQVPTPAATSSALPTGSPNRLPAFLPRSAATPPPGPLALTALAALLLLGLVLRLLRTRARRRRSRGKHAVRPPATRGQHRKEPDRPAPAAKGDN</sequence>
<feature type="region of interest" description="Disordered" evidence="2">
    <location>
        <begin position="258"/>
        <end position="279"/>
    </location>
</feature>